<proteinExistence type="inferred from homology"/>
<dbReference type="InterPro" id="IPR000462">
    <property type="entry name" value="CDP-OH_P_trans"/>
</dbReference>
<evidence type="ECO:0000256" key="2">
    <source>
        <dbReference type="ARBA" id="ARBA00010441"/>
    </source>
</evidence>
<evidence type="ECO:0000313" key="7">
    <source>
        <dbReference type="EMBL" id="KRX00923.1"/>
    </source>
</evidence>
<name>A0A0V0QFF3_PSEPJ</name>
<evidence type="ECO:0000256" key="6">
    <source>
        <dbReference type="SAM" id="Phobius"/>
    </source>
</evidence>
<dbReference type="InParanoid" id="A0A0V0QFF3"/>
<feature type="transmembrane region" description="Helical" evidence="6">
    <location>
        <begin position="84"/>
        <end position="102"/>
    </location>
</feature>
<protein>
    <recommendedName>
        <fullName evidence="9">CDP-alcohol phosphatidyltransferase</fullName>
    </recommendedName>
</protein>
<dbReference type="AlphaFoldDB" id="A0A0V0QFF3"/>
<dbReference type="Proteomes" id="UP000054937">
    <property type="component" value="Unassembled WGS sequence"/>
</dbReference>
<dbReference type="PANTHER" id="PTHR10414">
    <property type="entry name" value="ETHANOLAMINEPHOSPHOTRANSFERASE"/>
    <property type="match status" value="1"/>
</dbReference>
<keyword evidence="4 6" id="KW-0472">Membrane</keyword>
<dbReference type="Gene3D" id="1.20.120.1760">
    <property type="match status" value="1"/>
</dbReference>
<dbReference type="InterPro" id="IPR048254">
    <property type="entry name" value="CDP_ALCOHOL_P_TRANSF_CS"/>
</dbReference>
<dbReference type="PANTHER" id="PTHR10414:SF37">
    <property type="entry name" value="BB IN A BOXCAR, ISOFORM C"/>
    <property type="match status" value="1"/>
</dbReference>
<dbReference type="PROSITE" id="PS00379">
    <property type="entry name" value="CDP_ALCOHOL_P_TRANSF"/>
    <property type="match status" value="1"/>
</dbReference>
<dbReference type="EMBL" id="LDAU01000180">
    <property type="protein sequence ID" value="KRX00923.1"/>
    <property type="molecule type" value="Genomic_DNA"/>
</dbReference>
<dbReference type="InterPro" id="IPR014472">
    <property type="entry name" value="CHOPT"/>
</dbReference>
<evidence type="ECO:0000256" key="3">
    <source>
        <dbReference type="ARBA" id="ARBA00022679"/>
    </source>
</evidence>
<keyword evidence="6" id="KW-0812">Transmembrane</keyword>
<evidence type="ECO:0000256" key="4">
    <source>
        <dbReference type="ARBA" id="ARBA00023136"/>
    </source>
</evidence>
<keyword evidence="6" id="KW-1133">Transmembrane helix</keyword>
<dbReference type="Pfam" id="PF01066">
    <property type="entry name" value="CDP-OH_P_transf"/>
    <property type="match status" value="1"/>
</dbReference>
<feature type="transmembrane region" description="Helical" evidence="6">
    <location>
        <begin position="58"/>
        <end position="78"/>
    </location>
</feature>
<keyword evidence="8" id="KW-1185">Reference proteome</keyword>
<dbReference type="OrthoDB" id="290232at2759"/>
<feature type="transmembrane region" description="Helical" evidence="6">
    <location>
        <begin position="218"/>
        <end position="239"/>
    </location>
</feature>
<evidence type="ECO:0000256" key="1">
    <source>
        <dbReference type="ARBA" id="ARBA00004370"/>
    </source>
</evidence>
<feature type="transmembrane region" description="Helical" evidence="6">
    <location>
        <begin position="149"/>
        <end position="166"/>
    </location>
</feature>
<accession>A0A0V0QFF3</accession>
<reference evidence="7 8" key="1">
    <citation type="journal article" date="2015" name="Sci. Rep.">
        <title>Genome of the facultative scuticociliatosis pathogen Pseudocohnilembus persalinus provides insight into its virulence through horizontal gene transfer.</title>
        <authorList>
            <person name="Xiong J."/>
            <person name="Wang G."/>
            <person name="Cheng J."/>
            <person name="Tian M."/>
            <person name="Pan X."/>
            <person name="Warren A."/>
            <person name="Jiang C."/>
            <person name="Yuan D."/>
            <person name="Miao W."/>
        </authorList>
    </citation>
    <scope>NUCLEOTIDE SEQUENCE [LARGE SCALE GENOMIC DNA]</scope>
    <source>
        <strain evidence="7">36N120E</strain>
    </source>
</reference>
<evidence type="ECO:0008006" key="9">
    <source>
        <dbReference type="Google" id="ProtNLM"/>
    </source>
</evidence>
<dbReference type="GO" id="GO:0016020">
    <property type="term" value="C:membrane"/>
    <property type="evidence" value="ECO:0007669"/>
    <property type="project" value="UniProtKB-SubCell"/>
</dbReference>
<dbReference type="GO" id="GO:0008654">
    <property type="term" value="P:phospholipid biosynthetic process"/>
    <property type="evidence" value="ECO:0007669"/>
    <property type="project" value="InterPro"/>
</dbReference>
<comment type="similarity">
    <text evidence="2 5">Belongs to the CDP-alcohol phosphatidyltransferase class-I family.</text>
</comment>
<comment type="caution">
    <text evidence="7">The sequence shown here is derived from an EMBL/GenBank/DDBJ whole genome shotgun (WGS) entry which is preliminary data.</text>
</comment>
<comment type="subcellular location">
    <subcellularLocation>
        <location evidence="1">Membrane</location>
    </subcellularLocation>
</comment>
<sequence>MKNICDTQYYITEAGYKGIQQFKYKGGSSSILYEYIWSPLCNWIVDHLIPSSIAPNTITLVASLQMIATHFVILYYSPDFKTNLPTWLIVWAGISTLIYQILDNCDGKQARKTGSSSPLGMLFDHGCDSVITWILYLTMINVLQLGHNWIPYFCGIFISQISFYMAQWAQYHAGVFKLGYINAIDEGLVLVEANYIFTAIVGQQFWSNQIPQFYNFTYGETAMLATGLGAFIQCILFIFDAHKQDIEEIGIEKKGKAESLICVFWL</sequence>
<keyword evidence="3 5" id="KW-0808">Transferase</keyword>
<evidence type="ECO:0000256" key="5">
    <source>
        <dbReference type="RuleBase" id="RU003750"/>
    </source>
</evidence>
<gene>
    <name evidence="7" type="ORF">PPERSA_09529</name>
</gene>
<dbReference type="OMA" id="VEANYIF"/>
<dbReference type="InterPro" id="IPR043130">
    <property type="entry name" value="CDP-OH_PTrfase_TM_dom"/>
</dbReference>
<evidence type="ECO:0000313" key="8">
    <source>
        <dbReference type="Proteomes" id="UP000054937"/>
    </source>
</evidence>
<dbReference type="GO" id="GO:0016780">
    <property type="term" value="F:phosphotransferase activity, for other substituted phosphate groups"/>
    <property type="evidence" value="ECO:0007669"/>
    <property type="project" value="InterPro"/>
</dbReference>
<organism evidence="7 8">
    <name type="scientific">Pseudocohnilembus persalinus</name>
    <name type="common">Ciliate</name>
    <dbReference type="NCBI Taxonomy" id="266149"/>
    <lineage>
        <taxon>Eukaryota</taxon>
        <taxon>Sar</taxon>
        <taxon>Alveolata</taxon>
        <taxon>Ciliophora</taxon>
        <taxon>Intramacronucleata</taxon>
        <taxon>Oligohymenophorea</taxon>
        <taxon>Scuticociliatia</taxon>
        <taxon>Philasterida</taxon>
        <taxon>Pseudocohnilembidae</taxon>
        <taxon>Pseudocohnilembus</taxon>
    </lineage>
</organism>